<dbReference type="Proteomes" id="UP001148629">
    <property type="component" value="Unassembled WGS sequence"/>
</dbReference>
<comment type="caution">
    <text evidence="1">The sequence shown here is derived from an EMBL/GenBank/DDBJ whole genome shotgun (WGS) entry which is preliminary data.</text>
</comment>
<dbReference type="EMBL" id="JANRMS010000573">
    <property type="protein sequence ID" value="KAJ3537531.1"/>
    <property type="molecule type" value="Genomic_DNA"/>
</dbReference>
<protein>
    <submittedName>
        <fullName evidence="1">Uncharacterized protein</fullName>
    </submittedName>
</protein>
<accession>A0ACC1SDT7</accession>
<evidence type="ECO:0000313" key="1">
    <source>
        <dbReference type="EMBL" id="KAJ3537531.1"/>
    </source>
</evidence>
<name>A0ACC1SDT7_9HYPO</name>
<proteinExistence type="predicted"/>
<sequence>MRYPFRRSSGKLLAIVAFCLVFIVVVHQLSYTDDLALANPLSESAQIITACPLHDPKLSIDAPRSSIPNLVHQIWKTADVHTYSIEASHESWKTLLEPLNYTVKLWTEDDVLRLIRANYSWLLSSYEQYPQNIQRADVARLIVLHAEGGMYADLDVHPQSVDAIQCLQHLGLQAAFASTGGTAGLSNHFFMAQRSSSFLQWALEESKLRAGPKSNRILLPYLQVFWSTGPMMVTSALQRYRWMYSTADYNVGVLDEQYGHSVMRHKAGRSWHGWDGYLLNWVGDHVDVAR</sequence>
<evidence type="ECO:0000313" key="2">
    <source>
        <dbReference type="Proteomes" id="UP001148629"/>
    </source>
</evidence>
<gene>
    <name evidence="1" type="ORF">NM208_g6269</name>
</gene>
<organism evidence="1 2">
    <name type="scientific">Fusarium decemcellulare</name>
    <dbReference type="NCBI Taxonomy" id="57161"/>
    <lineage>
        <taxon>Eukaryota</taxon>
        <taxon>Fungi</taxon>
        <taxon>Dikarya</taxon>
        <taxon>Ascomycota</taxon>
        <taxon>Pezizomycotina</taxon>
        <taxon>Sordariomycetes</taxon>
        <taxon>Hypocreomycetidae</taxon>
        <taxon>Hypocreales</taxon>
        <taxon>Nectriaceae</taxon>
        <taxon>Fusarium</taxon>
        <taxon>Fusarium decemcellulare species complex</taxon>
    </lineage>
</organism>
<reference evidence="1" key="1">
    <citation type="submission" date="2022-08" db="EMBL/GenBank/DDBJ databases">
        <title>Genome Sequence of Fusarium decemcellulare.</title>
        <authorList>
            <person name="Buettner E."/>
        </authorList>
    </citation>
    <scope>NUCLEOTIDE SEQUENCE</scope>
    <source>
        <strain evidence="1">Babe19</strain>
    </source>
</reference>
<keyword evidence="2" id="KW-1185">Reference proteome</keyword>